<evidence type="ECO:0000313" key="4">
    <source>
        <dbReference type="EMBL" id="OJG78248.1"/>
    </source>
</evidence>
<dbReference type="SUPFAM" id="SSF100950">
    <property type="entry name" value="NagB/RpiA/CoA transferase-like"/>
    <property type="match status" value="1"/>
</dbReference>
<keyword evidence="1" id="KW-0805">Transcription regulation</keyword>
<gene>
    <name evidence="4" type="ORF">RV14_GL001189</name>
</gene>
<dbReference type="PANTHER" id="PTHR30363">
    <property type="entry name" value="HTH-TYPE TRANSCRIPTIONAL REGULATOR SRLR-RELATED"/>
    <property type="match status" value="1"/>
</dbReference>
<evidence type="ECO:0000256" key="1">
    <source>
        <dbReference type="ARBA" id="ARBA00023015"/>
    </source>
</evidence>
<dbReference type="EMBL" id="JXLB01000025">
    <property type="protein sequence ID" value="OJG78248.1"/>
    <property type="molecule type" value="Genomic_DNA"/>
</dbReference>
<dbReference type="AlphaFoldDB" id="A0A1L8WB35"/>
<dbReference type="SMART" id="SM01134">
    <property type="entry name" value="DeoRC"/>
    <property type="match status" value="1"/>
</dbReference>
<name>A0A1L8WB35_9ENTE</name>
<dbReference type="InterPro" id="IPR050313">
    <property type="entry name" value="Carb_Metab_HTH_regulators"/>
</dbReference>
<proteinExistence type="predicted"/>
<reference evidence="4 5" key="1">
    <citation type="submission" date="2014-12" db="EMBL/GenBank/DDBJ databases">
        <title>Draft genome sequences of 29 type strains of Enterococci.</title>
        <authorList>
            <person name="Zhong Z."/>
            <person name="Sun Z."/>
            <person name="Liu W."/>
            <person name="Zhang W."/>
            <person name="Zhang H."/>
        </authorList>
    </citation>
    <scope>NUCLEOTIDE SEQUENCE [LARGE SCALE GENOMIC DNA]</scope>
    <source>
        <strain evidence="4 5">DSM 15687</strain>
    </source>
</reference>
<dbReference type="STRING" id="150033.RV14_GL001189"/>
<dbReference type="InterPro" id="IPR037171">
    <property type="entry name" value="NagB/RpiA_transferase-like"/>
</dbReference>
<dbReference type="InterPro" id="IPR036388">
    <property type="entry name" value="WH-like_DNA-bd_sf"/>
</dbReference>
<keyword evidence="5" id="KW-1185">Reference proteome</keyword>
<dbReference type="Gene3D" id="3.40.50.1360">
    <property type="match status" value="1"/>
</dbReference>
<dbReference type="Proteomes" id="UP000182152">
    <property type="component" value="Unassembled WGS sequence"/>
</dbReference>
<dbReference type="OrthoDB" id="9798651at2"/>
<dbReference type="SUPFAM" id="SSF46785">
    <property type="entry name" value="Winged helix' DNA-binding domain"/>
    <property type="match status" value="1"/>
</dbReference>
<sequence>MKQQKRLMIIMERLKKEKSLTLQDIMQLTGVSRDTARRDTIKLTDNNLVIRTYGGISLSNSFNKIDGYLGRTDQELQVKKQIAKEASKLLFEKQTVYLDVSTTISLLPQYLANRNINLAVTNSIDIADQFLKTTSIPTTILGGTLNRESRSVTGGYPIWELTKYRFDISFLSCAGINNQGIYYVHEEDIAMKQAVREKSNKIVLLCDHTKINLSHNYLVYSFEEIDYLITDKKIPEELVVRIGNSKIIYTKENNYD</sequence>
<organism evidence="4 5">
    <name type="scientific">Enterococcus ratti</name>
    <dbReference type="NCBI Taxonomy" id="150033"/>
    <lineage>
        <taxon>Bacteria</taxon>
        <taxon>Bacillati</taxon>
        <taxon>Bacillota</taxon>
        <taxon>Bacilli</taxon>
        <taxon>Lactobacillales</taxon>
        <taxon>Enterococcaceae</taxon>
        <taxon>Enterococcus</taxon>
    </lineage>
</organism>
<comment type="caution">
    <text evidence="4">The sequence shown here is derived from an EMBL/GenBank/DDBJ whole genome shotgun (WGS) entry which is preliminary data.</text>
</comment>
<dbReference type="SMART" id="SM00420">
    <property type="entry name" value="HTH_DEOR"/>
    <property type="match status" value="1"/>
</dbReference>
<dbReference type="PROSITE" id="PS51000">
    <property type="entry name" value="HTH_DEOR_2"/>
    <property type="match status" value="1"/>
</dbReference>
<dbReference type="GO" id="GO:0003700">
    <property type="term" value="F:DNA-binding transcription factor activity"/>
    <property type="evidence" value="ECO:0007669"/>
    <property type="project" value="InterPro"/>
</dbReference>
<dbReference type="InterPro" id="IPR036390">
    <property type="entry name" value="WH_DNA-bd_sf"/>
</dbReference>
<dbReference type="PANTHER" id="PTHR30363:SF51">
    <property type="entry name" value="HTH-TYPE TRANSCRIPTIONAL REPRESSOR GLCR"/>
    <property type="match status" value="1"/>
</dbReference>
<dbReference type="Pfam" id="PF08220">
    <property type="entry name" value="HTH_DeoR"/>
    <property type="match status" value="1"/>
</dbReference>
<dbReference type="Gene3D" id="1.10.10.10">
    <property type="entry name" value="Winged helix-like DNA-binding domain superfamily/Winged helix DNA-binding domain"/>
    <property type="match status" value="1"/>
</dbReference>
<evidence type="ECO:0000256" key="2">
    <source>
        <dbReference type="ARBA" id="ARBA00023163"/>
    </source>
</evidence>
<keyword evidence="2" id="KW-0804">Transcription</keyword>
<protein>
    <recommendedName>
        <fullName evidence="3">HTH deoR-type domain-containing protein</fullName>
    </recommendedName>
</protein>
<dbReference type="Pfam" id="PF00455">
    <property type="entry name" value="DeoRC"/>
    <property type="match status" value="1"/>
</dbReference>
<accession>A0A1L8WB35</accession>
<evidence type="ECO:0000259" key="3">
    <source>
        <dbReference type="PROSITE" id="PS51000"/>
    </source>
</evidence>
<dbReference type="InterPro" id="IPR001034">
    <property type="entry name" value="DeoR_HTH"/>
</dbReference>
<dbReference type="RefSeq" id="WP_071856143.1">
    <property type="nucleotide sequence ID" value="NZ_JXLB01000025.1"/>
</dbReference>
<feature type="domain" description="HTH deoR-type" evidence="3">
    <location>
        <begin position="3"/>
        <end position="58"/>
    </location>
</feature>
<evidence type="ECO:0000313" key="5">
    <source>
        <dbReference type="Proteomes" id="UP000182152"/>
    </source>
</evidence>
<dbReference type="InterPro" id="IPR014036">
    <property type="entry name" value="DeoR-like_C"/>
</dbReference>